<organism evidence="3 4">
    <name type="scientific">Ignatzschineria larvae DSM 13226</name>
    <dbReference type="NCBI Taxonomy" id="1111732"/>
    <lineage>
        <taxon>Bacteria</taxon>
        <taxon>Pseudomonadati</taxon>
        <taxon>Pseudomonadota</taxon>
        <taxon>Gammaproteobacteria</taxon>
        <taxon>Cardiobacteriales</taxon>
        <taxon>Ignatzschineriaceae</taxon>
        <taxon>Ignatzschineria</taxon>
    </lineage>
</organism>
<dbReference type="Proteomes" id="UP001449178">
    <property type="component" value="Chromosome"/>
</dbReference>
<evidence type="ECO:0000313" key="4">
    <source>
        <dbReference type="Proteomes" id="UP001449178"/>
    </source>
</evidence>
<proteinExistence type="predicted"/>
<evidence type="ECO:0000259" key="1">
    <source>
        <dbReference type="Pfam" id="PF11202"/>
    </source>
</evidence>
<feature type="domain" description="Cysteine protease StiP N-terminal" evidence="1">
    <location>
        <begin position="13"/>
        <end position="252"/>
    </location>
</feature>
<dbReference type="InterPro" id="IPR011215">
    <property type="entry name" value="StiP_N"/>
</dbReference>
<feature type="domain" description="PELOTA RNA-binding" evidence="2">
    <location>
        <begin position="296"/>
        <end position="376"/>
    </location>
</feature>
<name>A0ABZ3BYS5_9GAMM</name>
<dbReference type="GO" id="GO:0008233">
    <property type="term" value="F:peptidase activity"/>
    <property type="evidence" value="ECO:0007669"/>
    <property type="project" value="UniProtKB-KW"/>
</dbReference>
<dbReference type="Pfam" id="PF15608">
    <property type="entry name" value="PELOTA_1"/>
    <property type="match status" value="1"/>
</dbReference>
<evidence type="ECO:0000259" key="2">
    <source>
        <dbReference type="Pfam" id="PF15608"/>
    </source>
</evidence>
<keyword evidence="4" id="KW-1185">Reference proteome</keyword>
<dbReference type="PIRSF" id="PIRSF020979">
    <property type="entry name" value="UCP020979"/>
    <property type="match status" value="1"/>
</dbReference>
<dbReference type="RefSeq" id="WP_026878871.1">
    <property type="nucleotide sequence ID" value="NZ_AZOD01000015.1"/>
</dbReference>
<dbReference type="InterPro" id="IPR028157">
    <property type="entry name" value="PELOTA_dom"/>
</dbReference>
<dbReference type="Pfam" id="PF11202">
    <property type="entry name" value="StiP"/>
    <property type="match status" value="1"/>
</dbReference>
<dbReference type="EC" id="3.4.22.-" evidence="3"/>
<reference evidence="3 4" key="1">
    <citation type="submission" date="2024-03" db="EMBL/GenBank/DDBJ databases">
        <title>Complete Genome Sequence and Annotation of Ignatzschineria larvae DSM 13226.</title>
        <authorList>
            <person name="Cantrell E."/>
            <person name="Burcham Z.M."/>
        </authorList>
    </citation>
    <scope>NUCLEOTIDE SEQUENCE [LARGE SCALE GENOMIC DNA]</scope>
    <source>
        <strain evidence="3 4">DSM 13226</strain>
    </source>
</reference>
<gene>
    <name evidence="3" type="ORF">WMO13_10055</name>
</gene>
<keyword evidence="3" id="KW-0378">Hydrolase</keyword>
<sequence length="378" mass="42508">MILQTDNMRGFSGAYRCSDVTFLLSLVEMDMTPVAEKEVLIQSGKKHYSEMLSEEPAPTALHLELFSQSLQDAGPRLAQEVEYLAQQLHHYCTSEPIILISLVRAGVPLGVMLQRALQDIGHVSYHYGISIIRDRGIDEVALSEIEARHGMKGLFFVDGWTGKGAISQQLANSLAMRQGYSERPHLVVLADPSGTAWLSATKEDWLIPFGIMGAPVSGMISRSIWQTDGYHGCVYCQHLDDFDCSQSFVDQVDQLRRAFTLNKKRQVPKEFESMAMPFDDSAFFDVNKQQQRFAKTTEIIERVAARYQIEQINRIKPGIAEATRAILRRVPEVVLVRTKDDPDTALLRYLAKTKGISITEVGDFIGHYRALTIIKKVL</sequence>
<accession>A0ABZ3BYS5</accession>
<dbReference type="InterPro" id="IPR048336">
    <property type="entry name" value="StiP-like"/>
</dbReference>
<protein>
    <submittedName>
        <fullName evidence="3">Cysteine protease StiP family protein</fullName>
        <ecNumber evidence="3">3.4.22.-</ecNumber>
    </submittedName>
</protein>
<evidence type="ECO:0000313" key="3">
    <source>
        <dbReference type="EMBL" id="WZW87689.1"/>
    </source>
</evidence>
<keyword evidence="3" id="KW-0645">Protease</keyword>
<dbReference type="EMBL" id="CP150637">
    <property type="protein sequence ID" value="WZW87689.1"/>
    <property type="molecule type" value="Genomic_DNA"/>
</dbReference>
<dbReference type="GO" id="GO:0006508">
    <property type="term" value="P:proteolysis"/>
    <property type="evidence" value="ECO:0007669"/>
    <property type="project" value="UniProtKB-KW"/>
</dbReference>